<proteinExistence type="predicted"/>
<organism evidence="1 2">
    <name type="scientific">Bacteroides fragilis str. S36L11</name>
    <dbReference type="NCBI Taxonomy" id="1339327"/>
    <lineage>
        <taxon>Bacteria</taxon>
        <taxon>Pseudomonadati</taxon>
        <taxon>Bacteroidota</taxon>
        <taxon>Bacteroidia</taxon>
        <taxon>Bacteroidales</taxon>
        <taxon>Bacteroidaceae</taxon>
        <taxon>Bacteroides</taxon>
    </lineage>
</organism>
<sequence length="79" mass="9188">MDVNYILIKGNKHFKCHSLAEMAIYFSLSVTSNGSVICDGYHDTMSYSKEWSHEDIITDFIRNRVEKVVPDVEIYKVQK</sequence>
<protein>
    <submittedName>
        <fullName evidence="1">Uncharacterized protein</fullName>
    </submittedName>
</protein>
<name>A0A015YUB4_BACFG</name>
<reference evidence="1 2" key="1">
    <citation type="submission" date="2014-02" db="EMBL/GenBank/DDBJ databases">
        <authorList>
            <person name="Sears C."/>
            <person name="Carroll K."/>
            <person name="Sack B.R."/>
            <person name="Qadri F."/>
            <person name="Myers L.L."/>
            <person name="Chung G.-T."/>
            <person name="Escheverria P."/>
            <person name="Fraser C.M."/>
            <person name="Sadzewicz L."/>
            <person name="Shefchek K.A."/>
            <person name="Tallon L."/>
            <person name="Das S.P."/>
            <person name="Daugherty S."/>
            <person name="Mongodin E.F."/>
        </authorList>
    </citation>
    <scope>NUCLEOTIDE SEQUENCE [LARGE SCALE GENOMIC DNA]</scope>
    <source>
        <strain evidence="1 2">S36L11</strain>
    </source>
</reference>
<dbReference type="PATRIC" id="fig|1339327.3.peg.4963"/>
<comment type="caution">
    <text evidence="1">The sequence shown here is derived from an EMBL/GenBank/DDBJ whole genome shotgun (WGS) entry which is preliminary data.</text>
</comment>
<gene>
    <name evidence="1" type="ORF">M136_4476</name>
</gene>
<accession>A0A015YUB4</accession>
<evidence type="ECO:0000313" key="2">
    <source>
        <dbReference type="Proteomes" id="UP000022082"/>
    </source>
</evidence>
<dbReference type="Proteomes" id="UP000022082">
    <property type="component" value="Unassembled WGS sequence"/>
</dbReference>
<dbReference type="AlphaFoldDB" id="A0A015YUB4"/>
<dbReference type="EMBL" id="JGDJ01000288">
    <property type="protein sequence ID" value="EXZ26339.1"/>
    <property type="molecule type" value="Genomic_DNA"/>
</dbReference>
<evidence type="ECO:0000313" key="1">
    <source>
        <dbReference type="EMBL" id="EXZ26339.1"/>
    </source>
</evidence>
<dbReference type="RefSeq" id="WP_005655420.1">
    <property type="nucleotide sequence ID" value="NZ_JGDJ01000288.1"/>
</dbReference>